<name>A0AB73BYW2_9FUSO</name>
<comment type="caution">
    <text evidence="7">The sequence shown here is derived from an EMBL/GenBank/DDBJ whole genome shotgun (WGS) entry which is preliminary data.</text>
</comment>
<evidence type="ECO:0000256" key="3">
    <source>
        <dbReference type="ARBA" id="ARBA00022729"/>
    </source>
</evidence>
<feature type="non-terminal residue" evidence="7">
    <location>
        <position position="1"/>
    </location>
</feature>
<evidence type="ECO:0000256" key="5">
    <source>
        <dbReference type="ARBA" id="ARBA00023235"/>
    </source>
</evidence>
<dbReference type="RefSeq" id="WP_035932524.1">
    <property type="nucleotide sequence ID" value="NZ_JAAC01000018.1"/>
</dbReference>
<dbReference type="EMBL" id="JAAC01000018">
    <property type="protein sequence ID" value="KDE64979.1"/>
    <property type="molecule type" value="Genomic_DNA"/>
</dbReference>
<evidence type="ECO:0000259" key="6">
    <source>
        <dbReference type="Pfam" id="PF13145"/>
    </source>
</evidence>
<keyword evidence="5" id="KW-0413">Isomerase</keyword>
<dbReference type="InterPro" id="IPR050245">
    <property type="entry name" value="PrsA_foldase"/>
</dbReference>
<keyword evidence="3" id="KW-0732">Signal</keyword>
<evidence type="ECO:0000256" key="2">
    <source>
        <dbReference type="ARBA" id="ARBA00013194"/>
    </source>
</evidence>
<dbReference type="GO" id="GO:0003755">
    <property type="term" value="F:peptidyl-prolyl cis-trans isomerase activity"/>
    <property type="evidence" value="ECO:0007669"/>
    <property type="project" value="UniProtKB-KW"/>
</dbReference>
<dbReference type="InterPro" id="IPR046357">
    <property type="entry name" value="PPIase_dom_sf"/>
</dbReference>
<organism evidence="7 8">
    <name type="scientific">Fusobacterium necrophorum BL</name>
    <dbReference type="NCBI Taxonomy" id="1441732"/>
    <lineage>
        <taxon>Bacteria</taxon>
        <taxon>Fusobacteriati</taxon>
        <taxon>Fusobacteriota</taxon>
        <taxon>Fusobacteriia</taxon>
        <taxon>Fusobacteriales</taxon>
        <taxon>Fusobacteriaceae</taxon>
        <taxon>Fusobacterium</taxon>
    </lineage>
</organism>
<evidence type="ECO:0000313" key="7">
    <source>
        <dbReference type="EMBL" id="KDE64979.1"/>
    </source>
</evidence>
<sequence length="193" mass="23115">EQVLRAQEEVLIQFYLDRKTNQRLQNFSIDEDSLKKIFQQNQLRYQIEEKVKLDTIFIRNAQKAREVFKNTKLENFQEQKNKYNERKEDIPQWIPVSSLHPMIYSSIQNLKKGKLAKELVEFEGGAHILYLIDRDPPREASYEEAKETLISELKQNAFQNLQRQLIEEMIQEPKTLEHTLSDNLQIQQEEKHD</sequence>
<feature type="domain" description="PpiC" evidence="6">
    <location>
        <begin position="29"/>
        <end position="147"/>
    </location>
</feature>
<dbReference type="PANTHER" id="PTHR47245">
    <property type="entry name" value="PEPTIDYLPROLYL ISOMERASE"/>
    <property type="match status" value="1"/>
</dbReference>
<dbReference type="EC" id="5.2.1.8" evidence="2"/>
<proteinExistence type="predicted"/>
<dbReference type="AlphaFoldDB" id="A0AB73BYW2"/>
<accession>A0AB73BYW2</accession>
<dbReference type="PANTHER" id="PTHR47245:SF1">
    <property type="entry name" value="FOLDASE PROTEIN PRSA"/>
    <property type="match status" value="1"/>
</dbReference>
<keyword evidence="4" id="KW-0697">Rotamase</keyword>
<comment type="catalytic activity">
    <reaction evidence="1">
        <text>[protein]-peptidylproline (omega=180) = [protein]-peptidylproline (omega=0)</text>
        <dbReference type="Rhea" id="RHEA:16237"/>
        <dbReference type="Rhea" id="RHEA-COMP:10747"/>
        <dbReference type="Rhea" id="RHEA-COMP:10748"/>
        <dbReference type="ChEBI" id="CHEBI:83833"/>
        <dbReference type="ChEBI" id="CHEBI:83834"/>
        <dbReference type="EC" id="5.2.1.8"/>
    </reaction>
</comment>
<dbReference type="SUPFAM" id="SSF54534">
    <property type="entry name" value="FKBP-like"/>
    <property type="match status" value="1"/>
</dbReference>
<protein>
    <recommendedName>
        <fullName evidence="2">peptidylprolyl isomerase</fullName>
        <ecNumber evidence="2">5.2.1.8</ecNumber>
    </recommendedName>
</protein>
<dbReference type="Gene3D" id="3.10.50.40">
    <property type="match status" value="1"/>
</dbReference>
<dbReference type="Pfam" id="PF13145">
    <property type="entry name" value="Rotamase_2"/>
    <property type="match status" value="1"/>
</dbReference>
<evidence type="ECO:0000256" key="4">
    <source>
        <dbReference type="ARBA" id="ARBA00023110"/>
    </source>
</evidence>
<gene>
    <name evidence="7" type="ORF">FUSO3_01805</name>
</gene>
<dbReference type="InterPro" id="IPR000297">
    <property type="entry name" value="PPIase_PpiC"/>
</dbReference>
<reference evidence="7 8" key="1">
    <citation type="submission" date="2014-01" db="EMBL/GenBank/DDBJ databases">
        <title>Comparative genomics of Fusobacterium necrophorum wild isolates.</title>
        <authorList>
            <person name="Kittichotirat W."/>
            <person name="Bumgarner R.E."/>
            <person name="Lawrence P."/>
        </authorList>
    </citation>
    <scope>NUCLEOTIDE SEQUENCE [LARGE SCALE GENOMIC DNA]</scope>
    <source>
        <strain evidence="7 8">BL</strain>
    </source>
</reference>
<evidence type="ECO:0000256" key="1">
    <source>
        <dbReference type="ARBA" id="ARBA00000971"/>
    </source>
</evidence>
<dbReference type="Proteomes" id="UP000027473">
    <property type="component" value="Unassembled WGS sequence"/>
</dbReference>
<evidence type="ECO:0000313" key="8">
    <source>
        <dbReference type="Proteomes" id="UP000027473"/>
    </source>
</evidence>